<protein>
    <submittedName>
        <fullName evidence="1">Uncharacterized protein</fullName>
    </submittedName>
</protein>
<dbReference type="EMBL" id="LT906449">
    <property type="protein sequence ID" value="SNV06121.1"/>
    <property type="molecule type" value="Genomic_DNA"/>
</dbReference>
<dbReference type="Proteomes" id="UP000215539">
    <property type="component" value="Chromosome 1"/>
</dbReference>
<name>A0AAX2H000_9FLAO</name>
<evidence type="ECO:0000313" key="1">
    <source>
        <dbReference type="EMBL" id="SNV06121.1"/>
    </source>
</evidence>
<dbReference type="AlphaFoldDB" id="A0AAX2H000"/>
<gene>
    <name evidence="1" type="ORF">SAMEA44541418_00693</name>
</gene>
<sequence>MLRISEIITNFKPRLKSVVLFCKNKKQHFFKFLFCSFRQNIYLCNLFETVVISQNTNCCISTENTHKQRVDNIKEYH</sequence>
<organism evidence="1 2">
    <name type="scientific">Capnocytophaga haemolytica</name>
    <dbReference type="NCBI Taxonomy" id="45243"/>
    <lineage>
        <taxon>Bacteria</taxon>
        <taxon>Pseudomonadati</taxon>
        <taxon>Bacteroidota</taxon>
        <taxon>Flavobacteriia</taxon>
        <taxon>Flavobacteriales</taxon>
        <taxon>Flavobacteriaceae</taxon>
        <taxon>Capnocytophaga</taxon>
    </lineage>
</organism>
<accession>A0AAX2H000</accession>
<proteinExistence type="predicted"/>
<evidence type="ECO:0000313" key="2">
    <source>
        <dbReference type="Proteomes" id="UP000215539"/>
    </source>
</evidence>
<reference evidence="1 2" key="1">
    <citation type="submission" date="2017-06" db="EMBL/GenBank/DDBJ databases">
        <authorList>
            <consortium name="Pathogen Informatics"/>
        </authorList>
    </citation>
    <scope>NUCLEOTIDE SEQUENCE [LARGE SCALE GENOMIC DNA]</scope>
    <source>
        <strain evidence="1 2">NCTC12947</strain>
    </source>
</reference>